<protein>
    <recommendedName>
        <fullName evidence="2">Type VI secretion system spike protein VgrG3-like C-terminal domain-containing protein</fullName>
    </recommendedName>
</protein>
<feature type="domain" description="Type VI secretion system spike protein VgrG3-like C-terminal" evidence="2">
    <location>
        <begin position="204"/>
        <end position="397"/>
    </location>
</feature>
<dbReference type="InterPro" id="IPR049073">
    <property type="entry name" value="T6SS_VgrG3-like_C"/>
</dbReference>
<name>Q317I7_OLEA2</name>
<sequence>MAYDPFSTISLQRADRVLRTPVTGRTLPAQQTAAAGSGTGRFGELLGGSALSRNGQKLLDDVLGLGKGDGKEESPLEGAMLGSMNLLNTRALATLTRVLSGPSGLAGLASGGAPAGTAALPVEGLASLRSAIADAVGLGSETGEVRGRISWNGAAAAYRQAAEAPDGMSALRQEPAAPESAGQIAPADGKNAVGGVTESAPLTGWLAAQFESGTQGVASIGYDRHGGTSYGKYQISSRAGSMDAFIRFLQRAAPEYAQRLNAAGPANTGGTQGAMPRVWAQIAAADPAGFESLQNRFVRENNFLPALRKVTRNSVLERDHMSGVLGEVLWSTAVQHGPTGAARIFRQALGRTGQDDSFTDPAFQGRFIRTVYDLRSRQFGSSTNAVRSAVQSRLEREMELALSLIGSDKSLFA</sequence>
<reference evidence="3 4" key="1">
    <citation type="journal article" date="2011" name="J. Bacteriol.">
        <title>Complete genome sequence and updated annotation of Desulfovibrio alaskensis G20.</title>
        <authorList>
            <person name="Hauser L.J."/>
            <person name="Land M.L."/>
            <person name="Brown S.D."/>
            <person name="Larimer F."/>
            <person name="Keller K.L."/>
            <person name="Rapp-Giles B.J."/>
            <person name="Price M.N."/>
            <person name="Lin M."/>
            <person name="Bruce D.C."/>
            <person name="Detter J.C."/>
            <person name="Tapia R."/>
            <person name="Han C.S."/>
            <person name="Goodwin L.A."/>
            <person name="Cheng J.F."/>
            <person name="Pitluck S."/>
            <person name="Copeland A."/>
            <person name="Lucas S."/>
            <person name="Nolan M."/>
            <person name="Lapidus A.L."/>
            <person name="Palumbo A.V."/>
            <person name="Wall J.D."/>
        </authorList>
    </citation>
    <scope>NUCLEOTIDE SEQUENCE [LARGE SCALE GENOMIC DNA]</scope>
    <source>
        <strain evidence="4">ATCC BAA 1058 / DSM 17464 / G20</strain>
    </source>
</reference>
<keyword evidence="4" id="KW-1185">Reference proteome</keyword>
<dbReference type="Proteomes" id="UP000002710">
    <property type="component" value="Chromosome"/>
</dbReference>
<dbReference type="RefSeq" id="WP_011366284.1">
    <property type="nucleotide sequence ID" value="NC_007519.1"/>
</dbReference>
<evidence type="ECO:0000313" key="4">
    <source>
        <dbReference type="Proteomes" id="UP000002710"/>
    </source>
</evidence>
<accession>Q317I7</accession>
<dbReference type="Pfam" id="PF21277">
    <property type="entry name" value="T6SS_VgrG3-like_C"/>
    <property type="match status" value="1"/>
</dbReference>
<organism evidence="3 4">
    <name type="scientific">Oleidesulfovibrio alaskensis (strain ATCC BAA-1058 / DSM 17464 / G20)</name>
    <name type="common">Desulfovibrio alaskensis</name>
    <dbReference type="NCBI Taxonomy" id="207559"/>
    <lineage>
        <taxon>Bacteria</taxon>
        <taxon>Pseudomonadati</taxon>
        <taxon>Thermodesulfobacteriota</taxon>
        <taxon>Desulfovibrionia</taxon>
        <taxon>Desulfovibrionales</taxon>
        <taxon>Desulfovibrionaceae</taxon>
        <taxon>Oleidesulfovibrio</taxon>
    </lineage>
</organism>
<proteinExistence type="predicted"/>
<gene>
    <name evidence="3" type="ordered locus">Dde_0108</name>
</gene>
<dbReference type="AlphaFoldDB" id="Q317I7"/>
<dbReference type="EMBL" id="CP000112">
    <property type="protein sequence ID" value="ABB36909.1"/>
    <property type="molecule type" value="Genomic_DNA"/>
</dbReference>
<dbReference type="STRING" id="207559.Dde_0108"/>
<dbReference type="HOGENOM" id="CLU_634193_0_0_7"/>
<feature type="region of interest" description="Disordered" evidence="1">
    <location>
        <begin position="166"/>
        <end position="192"/>
    </location>
</feature>
<evidence type="ECO:0000256" key="1">
    <source>
        <dbReference type="SAM" id="MobiDB-lite"/>
    </source>
</evidence>
<evidence type="ECO:0000313" key="3">
    <source>
        <dbReference type="EMBL" id="ABB36909.1"/>
    </source>
</evidence>
<dbReference type="eggNOG" id="COG1388">
    <property type="taxonomic scope" value="Bacteria"/>
</dbReference>
<evidence type="ECO:0000259" key="2">
    <source>
        <dbReference type="Pfam" id="PF21277"/>
    </source>
</evidence>
<dbReference type="KEGG" id="dde:Dde_0108"/>